<organism evidence="9 10">
    <name type="scientific">Moelleriella libera RCEF 2490</name>
    <dbReference type="NCBI Taxonomy" id="1081109"/>
    <lineage>
        <taxon>Eukaryota</taxon>
        <taxon>Fungi</taxon>
        <taxon>Dikarya</taxon>
        <taxon>Ascomycota</taxon>
        <taxon>Pezizomycotina</taxon>
        <taxon>Sordariomycetes</taxon>
        <taxon>Hypocreomycetidae</taxon>
        <taxon>Hypocreales</taxon>
        <taxon>Clavicipitaceae</taxon>
        <taxon>Moelleriella</taxon>
    </lineage>
</organism>
<dbReference type="InterPro" id="IPR001138">
    <property type="entry name" value="Zn2Cys6_DnaBD"/>
</dbReference>
<dbReference type="SUPFAM" id="SSF57701">
    <property type="entry name" value="Zn2/Cys6 DNA-binding domain"/>
    <property type="match status" value="1"/>
</dbReference>
<evidence type="ECO:0000256" key="7">
    <source>
        <dbReference type="SAM" id="MobiDB-lite"/>
    </source>
</evidence>
<feature type="domain" description="Zn(2)-C6 fungal-type" evidence="8">
    <location>
        <begin position="88"/>
        <end position="115"/>
    </location>
</feature>
<dbReference type="OrthoDB" id="3598904at2759"/>
<evidence type="ECO:0000256" key="2">
    <source>
        <dbReference type="ARBA" id="ARBA00022833"/>
    </source>
</evidence>
<dbReference type="EMBL" id="AZGY01000028">
    <property type="protein sequence ID" value="KZZ88796.1"/>
    <property type="molecule type" value="Genomic_DNA"/>
</dbReference>
<keyword evidence="6" id="KW-0539">Nucleus</keyword>
<evidence type="ECO:0000256" key="5">
    <source>
        <dbReference type="ARBA" id="ARBA00023163"/>
    </source>
</evidence>
<proteinExistence type="predicted"/>
<dbReference type="GO" id="GO:0000981">
    <property type="term" value="F:DNA-binding transcription factor activity, RNA polymerase II-specific"/>
    <property type="evidence" value="ECO:0007669"/>
    <property type="project" value="InterPro"/>
</dbReference>
<evidence type="ECO:0000256" key="6">
    <source>
        <dbReference type="ARBA" id="ARBA00023242"/>
    </source>
</evidence>
<dbReference type="GO" id="GO:0008270">
    <property type="term" value="F:zinc ion binding"/>
    <property type="evidence" value="ECO:0007669"/>
    <property type="project" value="InterPro"/>
</dbReference>
<dbReference type="AlphaFoldDB" id="A0A167WFW4"/>
<dbReference type="PANTHER" id="PTHR36206:SF4">
    <property type="entry name" value="HYPOTHETICAL CONSERVED PROTEIN (EUROFUNG)-RELATED"/>
    <property type="match status" value="1"/>
</dbReference>
<dbReference type="InterPro" id="IPR036864">
    <property type="entry name" value="Zn2-C6_fun-type_DNA-bd_sf"/>
</dbReference>
<evidence type="ECO:0000259" key="8">
    <source>
        <dbReference type="Pfam" id="PF00172"/>
    </source>
</evidence>
<keyword evidence="1" id="KW-0479">Metal-binding</keyword>
<feature type="compositionally biased region" description="Low complexity" evidence="7">
    <location>
        <begin position="409"/>
        <end position="420"/>
    </location>
</feature>
<dbReference type="InterPro" id="IPR052360">
    <property type="entry name" value="Transcr_Regulatory_Proteins"/>
</dbReference>
<name>A0A167WFW4_9HYPO</name>
<dbReference type="Pfam" id="PF00172">
    <property type="entry name" value="Zn_clus"/>
    <property type="match status" value="1"/>
</dbReference>
<keyword evidence="5" id="KW-0804">Transcription</keyword>
<dbReference type="Proteomes" id="UP000078544">
    <property type="component" value="Unassembled WGS sequence"/>
</dbReference>
<feature type="region of interest" description="Disordered" evidence="7">
    <location>
        <begin position="402"/>
        <end position="429"/>
    </location>
</feature>
<dbReference type="PANTHER" id="PTHR36206">
    <property type="entry name" value="ASPERCRYPTIN BIOSYNTHESIS CLUSTER-SPECIFIC TRANSCRIPTION REGULATOR ATNN-RELATED"/>
    <property type="match status" value="1"/>
</dbReference>
<dbReference type="CDD" id="cd00067">
    <property type="entry name" value="GAL4"/>
    <property type="match status" value="1"/>
</dbReference>
<keyword evidence="10" id="KW-1185">Reference proteome</keyword>
<accession>A0A167WFW4</accession>
<evidence type="ECO:0000256" key="1">
    <source>
        <dbReference type="ARBA" id="ARBA00022723"/>
    </source>
</evidence>
<reference evidence="9 10" key="1">
    <citation type="journal article" date="2016" name="Genome Biol. Evol.">
        <title>Divergent and convergent evolution of fungal pathogenicity.</title>
        <authorList>
            <person name="Shang Y."/>
            <person name="Xiao G."/>
            <person name="Zheng P."/>
            <person name="Cen K."/>
            <person name="Zhan S."/>
            <person name="Wang C."/>
        </authorList>
    </citation>
    <scope>NUCLEOTIDE SEQUENCE [LARGE SCALE GENOMIC DNA]</scope>
    <source>
        <strain evidence="9 10">RCEF 2490</strain>
    </source>
</reference>
<sequence length="743" mass="83222">MEFRFSVSLDRAKGTSSPESSAAPKEQLAISKTGCTHRFALESRRRHTRRSSSRARTGCATCEYFFDACGLCLQRRLFDFADVFPQGKKRHVKCDETRPACLNCLKWRGTCDSYPLAAECPSPSPCPSSLGAKRTGGTKPPRATKAALILVQPAQHTLRFSNNEQKAYFDKWTTLSTSFLSGGLDQAPLWTTTMPQVTMEDTTLRYGAMAVGALAEARELETPSPAMMSQQCRHYSNAVYYYCEALRLQSRAQPTREGLRTALLSSLLFICFEAQRGNVAAALKHMTHGFSMLNELAACTELASSLVSIAQAPPSLVQDILECYKPLELQSRSFVRSYNKVFFSSNSSSEQHAAQSRSIAASPDGESVASLGTRREQHTNQSPSIAARTPFSGLVSTVQTVATSPENVSSPRSADSSSTSFPQPLPASGRHRCVSIAPFNKHSPYFRPRFSNITSVEDMPSSFSNFDDAQGYWSLIQKAMVSHIPMLATIASRLNLTRTTTDIELDAKFTSVKRDHKIERFINEAKSWLSRWARAWRPLQQDICRNAAFNIRQYLRACNLQIEYLILHIYTSIPRFSSYDTAKSLTPQYRQINRLAEILLKSRPNCGFAMDAGWTWPLFVSSFCCRDSSVREDAIRILGSHVMRNALRDSRAFRAIALRNQEVEQQILCEGTEEEQWLRLRRREIVFEDPGASIIYRSPQKDCSTGLWELVEEVADHTVLSDGTLNWRRRPVSDAASILLGVC</sequence>
<feature type="region of interest" description="Disordered" evidence="7">
    <location>
        <begin position="1"/>
        <end position="26"/>
    </location>
</feature>
<keyword evidence="2" id="KW-0862">Zinc</keyword>
<feature type="region of interest" description="Disordered" evidence="7">
    <location>
        <begin position="353"/>
        <end position="387"/>
    </location>
</feature>
<evidence type="ECO:0000313" key="10">
    <source>
        <dbReference type="Proteomes" id="UP000078544"/>
    </source>
</evidence>
<evidence type="ECO:0000313" key="9">
    <source>
        <dbReference type="EMBL" id="KZZ88796.1"/>
    </source>
</evidence>
<dbReference type="STRING" id="1081109.A0A167WFW4"/>
<comment type="caution">
    <text evidence="9">The sequence shown here is derived from an EMBL/GenBank/DDBJ whole genome shotgun (WGS) entry which is preliminary data.</text>
</comment>
<keyword evidence="3" id="KW-0805">Transcription regulation</keyword>
<evidence type="ECO:0000256" key="4">
    <source>
        <dbReference type="ARBA" id="ARBA00023125"/>
    </source>
</evidence>
<evidence type="ECO:0000256" key="3">
    <source>
        <dbReference type="ARBA" id="ARBA00023015"/>
    </source>
</evidence>
<keyword evidence="4" id="KW-0238">DNA-binding</keyword>
<gene>
    <name evidence="9" type="ORF">AAL_07997</name>
</gene>
<protein>
    <submittedName>
        <fullName evidence="9">C6 zinc finger domain protein</fullName>
    </submittedName>
</protein>
<dbReference type="GO" id="GO:0003677">
    <property type="term" value="F:DNA binding"/>
    <property type="evidence" value="ECO:0007669"/>
    <property type="project" value="UniProtKB-KW"/>
</dbReference>